<organism evidence="5 6">
    <name type="scientific">Cloacibacillus porcorum</name>
    <dbReference type="NCBI Taxonomy" id="1197717"/>
    <lineage>
        <taxon>Bacteria</taxon>
        <taxon>Thermotogati</taxon>
        <taxon>Synergistota</taxon>
        <taxon>Synergistia</taxon>
        <taxon>Synergistales</taxon>
        <taxon>Synergistaceae</taxon>
        <taxon>Cloacibacillus</taxon>
    </lineage>
</organism>
<comment type="similarity">
    <text evidence="2">Belongs to the bacterial solute-binding protein 7 family.</text>
</comment>
<evidence type="ECO:0000256" key="3">
    <source>
        <dbReference type="ARBA" id="ARBA00022448"/>
    </source>
</evidence>
<reference evidence="5" key="1">
    <citation type="submission" date="2016-08" db="EMBL/GenBank/DDBJ databases">
        <title>Complete genome of Cloacibacillus porcorum.</title>
        <authorList>
            <person name="Looft T."/>
            <person name="Bayles D.O."/>
            <person name="Alt D.P."/>
        </authorList>
    </citation>
    <scope>NUCLEOTIDE SEQUENCE [LARGE SCALE GENOMIC DNA]</scope>
    <source>
        <strain evidence="5">CL-84</strain>
    </source>
</reference>
<dbReference type="EMBL" id="CP016757">
    <property type="protein sequence ID" value="ANZ44173.1"/>
    <property type="molecule type" value="Genomic_DNA"/>
</dbReference>
<dbReference type="STRING" id="1197717.BED41_03155"/>
<dbReference type="Proteomes" id="UP000093044">
    <property type="component" value="Chromosome"/>
</dbReference>
<dbReference type="PANTHER" id="PTHR33376">
    <property type="match status" value="1"/>
</dbReference>
<evidence type="ECO:0000313" key="6">
    <source>
        <dbReference type="Proteomes" id="UP000093044"/>
    </source>
</evidence>
<dbReference type="PIRSF" id="PIRSF006470">
    <property type="entry name" value="DctB"/>
    <property type="match status" value="1"/>
</dbReference>
<gene>
    <name evidence="5" type="ORF">BED41_03155</name>
</gene>
<dbReference type="PANTHER" id="PTHR33376:SF4">
    <property type="entry name" value="SIALIC ACID-BINDING PERIPLASMIC PROTEIN SIAP"/>
    <property type="match status" value="1"/>
</dbReference>
<accession>A0A1B2I2J1</accession>
<keyword evidence="4" id="KW-0732">Signal</keyword>
<dbReference type="CDD" id="cd13603">
    <property type="entry name" value="PBP2_TRAP_Siap_TeaA_like"/>
    <property type="match status" value="1"/>
</dbReference>
<dbReference type="InterPro" id="IPR004682">
    <property type="entry name" value="TRAP_DctP"/>
</dbReference>
<comment type="subcellular location">
    <subcellularLocation>
        <location evidence="1">Cell envelope</location>
    </subcellularLocation>
</comment>
<name>A0A1B2I2J1_9BACT</name>
<evidence type="ECO:0000313" key="5">
    <source>
        <dbReference type="EMBL" id="ANZ44173.1"/>
    </source>
</evidence>
<dbReference type="AlphaFoldDB" id="A0A1B2I2J1"/>
<dbReference type="GO" id="GO:0055085">
    <property type="term" value="P:transmembrane transport"/>
    <property type="evidence" value="ECO:0007669"/>
    <property type="project" value="InterPro"/>
</dbReference>
<dbReference type="NCBIfam" id="NF037995">
    <property type="entry name" value="TRAP_S1"/>
    <property type="match status" value="1"/>
</dbReference>
<dbReference type="InterPro" id="IPR038404">
    <property type="entry name" value="TRAP_DctP_sf"/>
</dbReference>
<evidence type="ECO:0008006" key="7">
    <source>
        <dbReference type="Google" id="ProtNLM"/>
    </source>
</evidence>
<dbReference type="Gene3D" id="3.40.190.170">
    <property type="entry name" value="Bacterial extracellular solute-binding protein, family 7"/>
    <property type="match status" value="1"/>
</dbReference>
<evidence type="ECO:0000256" key="2">
    <source>
        <dbReference type="ARBA" id="ARBA00009023"/>
    </source>
</evidence>
<dbReference type="KEGG" id="cpor:BED41_03155"/>
<protein>
    <recommendedName>
        <fullName evidence="7">C4-dicarboxylate ABC transporter</fullName>
    </recommendedName>
</protein>
<keyword evidence="3" id="KW-0813">Transport</keyword>
<dbReference type="GO" id="GO:0030288">
    <property type="term" value="C:outer membrane-bounded periplasmic space"/>
    <property type="evidence" value="ECO:0007669"/>
    <property type="project" value="InterPro"/>
</dbReference>
<dbReference type="Pfam" id="PF03480">
    <property type="entry name" value="DctP"/>
    <property type="match status" value="1"/>
</dbReference>
<dbReference type="SUPFAM" id="SSF53850">
    <property type="entry name" value="Periplasmic binding protein-like II"/>
    <property type="match status" value="1"/>
</dbReference>
<keyword evidence="6" id="KW-1185">Reference proteome</keyword>
<dbReference type="GeneID" id="83056852"/>
<evidence type="ECO:0000256" key="4">
    <source>
        <dbReference type="ARBA" id="ARBA00022729"/>
    </source>
</evidence>
<sequence length="328" mass="36793">MKIGKGLMVIFMVLLIAGTAFGAEEYQFKISSAMSSNFPPQKALEDFVKYLNTNSNGRIKASRYTDGQLGGILETLEAIQMGVVQMAMPVTSDLAGYSKKIQVLDLPFLFKDFNSMRKALDGPLGKEMEKIYESQGFKCFGYVPNGTRHISNSKRPINTPEDLKGLKIRVMQNPMHIAIFKTLGANPTPLSYSELYTALQQGVVDGQENAPAQVVDAKLHEVQKYYSLTGHLQSMICLLVSKKWYDALPQDLQKVFNNGIKEYEKNYVKLYFDYDNSCLDIMRKAGVKINELTDKQHQAFKDKSAPIYSDYKDVIGEDLVNLAISSSK</sequence>
<proteinExistence type="inferred from homology"/>
<dbReference type="NCBIfam" id="TIGR00787">
    <property type="entry name" value="dctP"/>
    <property type="match status" value="1"/>
</dbReference>
<dbReference type="RefSeq" id="WP_066743011.1">
    <property type="nucleotide sequence ID" value="NZ_CP016757.1"/>
</dbReference>
<evidence type="ECO:0000256" key="1">
    <source>
        <dbReference type="ARBA" id="ARBA00004196"/>
    </source>
</evidence>
<dbReference type="InterPro" id="IPR018389">
    <property type="entry name" value="DctP_fam"/>
</dbReference>